<proteinExistence type="predicted"/>
<dbReference type="Proteomes" id="UP000221837">
    <property type="component" value="Genome"/>
</dbReference>
<gene>
    <name evidence="1" type="ORF">BF_0262</name>
</gene>
<accession>A0A1S6UAS1</accession>
<evidence type="ECO:0000313" key="1">
    <source>
        <dbReference type="EMBL" id="AQW88787.1"/>
    </source>
</evidence>
<name>A0A1S6UAS1_9CAUD</name>
<organism evidence="1 2">
    <name type="scientific">Serratia phage BF</name>
    <dbReference type="NCBI Taxonomy" id="1962671"/>
    <lineage>
        <taxon>Viruses</taxon>
        <taxon>Duplodnaviria</taxon>
        <taxon>Heunggongvirae</taxon>
        <taxon>Uroviricota</taxon>
        <taxon>Caudoviricetes</taxon>
        <taxon>Eneladusvirus</taxon>
        <taxon>Eneladusvirus BF</taxon>
    </lineage>
</organism>
<protein>
    <submittedName>
        <fullName evidence="1">Uncharacterized protein</fullName>
    </submittedName>
</protein>
<dbReference type="EMBL" id="KY630187">
    <property type="protein sequence ID" value="AQW88787.1"/>
    <property type="molecule type" value="Genomic_DNA"/>
</dbReference>
<keyword evidence="2" id="KW-1185">Reference proteome</keyword>
<dbReference type="OrthoDB" id="37968at10239"/>
<sequence>MTNEVSIYQRIGEAIASKGLYNIIRATTPDEETILEDSGFIKVGSIKEGGVITSLYKIELKEKEVIKIVEVPKISSPPWGNQPIDTSPWNNKPYIMYTNGTGDAEWLKNLYTNSKSDNYTANYMGSDIKSNSLVGEVVNVLNSIEKNTKACRNI</sequence>
<reference evidence="1" key="1">
    <citation type="submission" date="2017-02" db="EMBL/GenBank/DDBJ databases">
        <title>Genome sequence of Serratia marcescens phage BF.</title>
        <authorList>
            <person name="Casey E."/>
            <person name="Fitzgerald B."/>
            <person name="Mahony J."/>
            <person name="Lugli G."/>
            <person name="Ventura M."/>
            <person name="van Sinderen D."/>
        </authorList>
    </citation>
    <scope>NUCLEOTIDE SEQUENCE [LARGE SCALE GENOMIC DNA]</scope>
</reference>
<evidence type="ECO:0000313" key="2">
    <source>
        <dbReference type="Proteomes" id="UP000221837"/>
    </source>
</evidence>